<keyword evidence="2 6" id="KW-0285">Flavoprotein</keyword>
<dbReference type="SUPFAM" id="SSF51905">
    <property type="entry name" value="FAD/NAD(P)-binding domain"/>
    <property type="match status" value="2"/>
</dbReference>
<name>A0A9Q0D0M8_9POAL</name>
<dbReference type="PIRSF" id="PIRSF000332">
    <property type="entry name" value="FMO"/>
    <property type="match status" value="1"/>
</dbReference>
<keyword evidence="4" id="KW-0521">NADP</keyword>
<dbReference type="AlphaFoldDB" id="A0A9Q0D0M8"/>
<dbReference type="Gene3D" id="3.50.50.60">
    <property type="entry name" value="FAD/NAD(P)-binding domain"/>
    <property type="match status" value="2"/>
</dbReference>
<evidence type="ECO:0000256" key="3">
    <source>
        <dbReference type="ARBA" id="ARBA00022827"/>
    </source>
</evidence>
<comment type="similarity">
    <text evidence="1 6">Belongs to the FMO family.</text>
</comment>
<dbReference type="Proteomes" id="UP001151287">
    <property type="component" value="Unassembled WGS sequence"/>
</dbReference>
<dbReference type="OrthoDB" id="66881at2759"/>
<dbReference type="EC" id="1.-.-.-" evidence="6"/>
<dbReference type="EMBL" id="JAMQYH010000001">
    <property type="protein sequence ID" value="KAJ1703087.1"/>
    <property type="molecule type" value="Genomic_DNA"/>
</dbReference>
<comment type="cofactor">
    <cofactor evidence="6">
        <name>FAD</name>
        <dbReference type="ChEBI" id="CHEBI:57692"/>
    </cofactor>
</comment>
<evidence type="ECO:0000256" key="5">
    <source>
        <dbReference type="ARBA" id="ARBA00023002"/>
    </source>
</evidence>
<evidence type="ECO:0000313" key="7">
    <source>
        <dbReference type="EMBL" id="KAJ1703087.1"/>
    </source>
</evidence>
<dbReference type="GO" id="GO:0050660">
    <property type="term" value="F:flavin adenine dinucleotide binding"/>
    <property type="evidence" value="ECO:0007669"/>
    <property type="project" value="InterPro"/>
</dbReference>
<evidence type="ECO:0000256" key="2">
    <source>
        <dbReference type="ARBA" id="ARBA00022630"/>
    </source>
</evidence>
<dbReference type="InterPro" id="IPR050346">
    <property type="entry name" value="FMO-like"/>
</dbReference>
<dbReference type="FunFam" id="3.50.50.60:FF:000170">
    <property type="entry name" value="Flavin-containing monooxygenase"/>
    <property type="match status" value="1"/>
</dbReference>
<comment type="caution">
    <text evidence="7">The sequence shown here is derived from an EMBL/GenBank/DDBJ whole genome shotgun (WGS) entry which is preliminary data.</text>
</comment>
<dbReference type="PROSITE" id="PS51257">
    <property type="entry name" value="PROKAR_LIPOPROTEIN"/>
    <property type="match status" value="1"/>
</dbReference>
<gene>
    <name evidence="7" type="ORF">LUZ63_002866</name>
</gene>
<dbReference type="PANTHER" id="PTHR23023">
    <property type="entry name" value="DIMETHYLANILINE MONOOXYGENASE"/>
    <property type="match status" value="1"/>
</dbReference>
<keyword evidence="5 6" id="KW-0560">Oxidoreductase</keyword>
<dbReference type="FunFam" id="3.50.50.60:FF:000169">
    <property type="entry name" value="Flavin-containing monooxygenase"/>
    <property type="match status" value="1"/>
</dbReference>
<dbReference type="InterPro" id="IPR000960">
    <property type="entry name" value="Flavin_mOase"/>
</dbReference>
<dbReference type="InterPro" id="IPR036188">
    <property type="entry name" value="FAD/NAD-bd_sf"/>
</dbReference>
<sequence>MEMNKKLKKVVIVGAGVSGLVACKHVLEKGFQPVVFEADSVIGGVWAHTLDSTRLQSPRPMYQFTDFPWPAEVTDTNPDHNQVMDYLRSYARHFDLIRWIEFNSRVLGIEYVGVSEKELMTWEHWSGNGEAFGGSGDVTGEWHVTVQHAGHPSTKIYLEDFVILCVGRFSGVPNIPSFPKENGPEVFRGLVMHSMDYSQMGTAKATELIKGKRVIVVGFEKSALDIAAECASINGPEYPCTVVCRTKRWSIPHFYAWGFPLAFLYLNRFSELLFHKPGEGFILSLIATLLTPLRWIFSTFTESYIKWVTPIEKYDMVPDHSFFQGITSGVISITPPKFYEYVDKGCLILKKAKTNTFCKQGMILDGCNEPIETDIVIFATGFKGDKKLRDIFRSPLLSSIVAGSTSTTVPLYREIVHPRIPQLAVIGYSESLSNLYLSELRSKWLAEFLDGGFRLPAIKQMEENVIEWEKYMKRYGKDNYRRSSMMIINIWYNDQLCRDMGFNPRRKNGFLADLFLPYGPQDYTNLQPKRKQVSDS</sequence>
<dbReference type="GO" id="GO:0004499">
    <property type="term" value="F:N,N-dimethylaniline monooxygenase activity"/>
    <property type="evidence" value="ECO:0007669"/>
    <property type="project" value="InterPro"/>
</dbReference>
<evidence type="ECO:0000256" key="6">
    <source>
        <dbReference type="RuleBase" id="RU361177"/>
    </source>
</evidence>
<dbReference type="Pfam" id="PF00743">
    <property type="entry name" value="FMO-like"/>
    <property type="match status" value="3"/>
</dbReference>
<keyword evidence="8" id="KW-1185">Reference proteome</keyword>
<protein>
    <recommendedName>
        <fullName evidence="6">Flavin-containing monooxygenase</fullName>
        <ecNumber evidence="6">1.-.-.-</ecNumber>
    </recommendedName>
</protein>
<accession>A0A9Q0D0M8</accession>
<keyword evidence="6" id="KW-0503">Monooxygenase</keyword>
<evidence type="ECO:0000313" key="8">
    <source>
        <dbReference type="Proteomes" id="UP001151287"/>
    </source>
</evidence>
<keyword evidence="3 6" id="KW-0274">FAD</keyword>
<reference evidence="7" key="1">
    <citation type="journal article" date="2022" name="Cell">
        <title>Repeat-based holocentromeres influence genome architecture and karyotype evolution.</title>
        <authorList>
            <person name="Hofstatter P.G."/>
            <person name="Thangavel G."/>
            <person name="Lux T."/>
            <person name="Neumann P."/>
            <person name="Vondrak T."/>
            <person name="Novak P."/>
            <person name="Zhang M."/>
            <person name="Costa L."/>
            <person name="Castellani M."/>
            <person name="Scott A."/>
            <person name="Toegelov H."/>
            <person name="Fuchs J."/>
            <person name="Mata-Sucre Y."/>
            <person name="Dias Y."/>
            <person name="Vanzela A.L.L."/>
            <person name="Huettel B."/>
            <person name="Almeida C.C.S."/>
            <person name="Simkova H."/>
            <person name="Souza G."/>
            <person name="Pedrosa-Harand A."/>
            <person name="Macas J."/>
            <person name="Mayer K.F.X."/>
            <person name="Houben A."/>
            <person name="Marques A."/>
        </authorList>
    </citation>
    <scope>NUCLEOTIDE SEQUENCE</scope>
    <source>
        <strain evidence="7">RhyBre1mFocal</strain>
    </source>
</reference>
<proteinExistence type="inferred from homology"/>
<organism evidence="7 8">
    <name type="scientific">Rhynchospora breviuscula</name>
    <dbReference type="NCBI Taxonomy" id="2022672"/>
    <lineage>
        <taxon>Eukaryota</taxon>
        <taxon>Viridiplantae</taxon>
        <taxon>Streptophyta</taxon>
        <taxon>Embryophyta</taxon>
        <taxon>Tracheophyta</taxon>
        <taxon>Spermatophyta</taxon>
        <taxon>Magnoliopsida</taxon>
        <taxon>Liliopsida</taxon>
        <taxon>Poales</taxon>
        <taxon>Cyperaceae</taxon>
        <taxon>Cyperoideae</taxon>
        <taxon>Rhynchosporeae</taxon>
        <taxon>Rhynchospora</taxon>
    </lineage>
</organism>
<evidence type="ECO:0000256" key="1">
    <source>
        <dbReference type="ARBA" id="ARBA00009183"/>
    </source>
</evidence>
<dbReference type="GO" id="GO:0050661">
    <property type="term" value="F:NADP binding"/>
    <property type="evidence" value="ECO:0007669"/>
    <property type="project" value="InterPro"/>
</dbReference>
<evidence type="ECO:0000256" key="4">
    <source>
        <dbReference type="ARBA" id="ARBA00022857"/>
    </source>
</evidence>
<dbReference type="InterPro" id="IPR020946">
    <property type="entry name" value="Flavin_mOase-like"/>
</dbReference>